<evidence type="ECO:0000256" key="1">
    <source>
        <dbReference type="SAM" id="MobiDB-lite"/>
    </source>
</evidence>
<dbReference type="CDD" id="cd18774">
    <property type="entry name" value="PDC2_HK_sensor"/>
    <property type="match status" value="1"/>
</dbReference>
<reference evidence="4 5" key="1">
    <citation type="submission" date="2018-10" db="EMBL/GenBank/DDBJ databases">
        <authorList>
            <person name="Criscuolo A."/>
        </authorList>
    </citation>
    <scope>NUCLEOTIDE SEQUENCE [LARGE SCALE GENOMIC DNA]</scope>
    <source>
        <strain evidence="4">DnA1</strain>
    </source>
</reference>
<feature type="domain" description="GGDEF" evidence="3">
    <location>
        <begin position="403"/>
        <end position="533"/>
    </location>
</feature>
<keyword evidence="4" id="KW-0548">Nucleotidyltransferase</keyword>
<keyword evidence="4" id="KW-0808">Transferase</keyword>
<name>A0A3P4B409_9BURK</name>
<dbReference type="Pfam" id="PF00990">
    <property type="entry name" value="GGDEF"/>
    <property type="match status" value="1"/>
</dbReference>
<dbReference type="InterPro" id="IPR043128">
    <property type="entry name" value="Rev_trsase/Diguanyl_cyclase"/>
</dbReference>
<dbReference type="EC" id="2.7.7.65" evidence="4"/>
<accession>A0A3P4B409</accession>
<dbReference type="InterPro" id="IPR029787">
    <property type="entry name" value="Nucleotide_cyclase"/>
</dbReference>
<dbReference type="InterPro" id="IPR052163">
    <property type="entry name" value="DGC-Regulatory_Protein"/>
</dbReference>
<keyword evidence="2" id="KW-1133">Transmembrane helix</keyword>
<dbReference type="GO" id="GO:0052621">
    <property type="term" value="F:diguanylate cyclase activity"/>
    <property type="evidence" value="ECO:0007669"/>
    <property type="project" value="UniProtKB-EC"/>
</dbReference>
<dbReference type="SUPFAM" id="SSF55073">
    <property type="entry name" value="Nucleotide cyclase"/>
    <property type="match status" value="1"/>
</dbReference>
<dbReference type="InterPro" id="IPR000160">
    <property type="entry name" value="GGDEF_dom"/>
</dbReference>
<dbReference type="NCBIfam" id="TIGR00254">
    <property type="entry name" value="GGDEF"/>
    <property type="match status" value="1"/>
</dbReference>
<organism evidence="4 5">
    <name type="scientific">Pigmentiphaga humi</name>
    <dbReference type="NCBI Taxonomy" id="2478468"/>
    <lineage>
        <taxon>Bacteria</taxon>
        <taxon>Pseudomonadati</taxon>
        <taxon>Pseudomonadota</taxon>
        <taxon>Betaproteobacteria</taxon>
        <taxon>Burkholderiales</taxon>
        <taxon>Alcaligenaceae</taxon>
        <taxon>Pigmentiphaga</taxon>
    </lineage>
</organism>
<dbReference type="CDD" id="cd01949">
    <property type="entry name" value="GGDEF"/>
    <property type="match status" value="1"/>
</dbReference>
<gene>
    <name evidence="4" type="primary">yegE</name>
    <name evidence="4" type="ORF">PIGHUM_02747</name>
</gene>
<dbReference type="PROSITE" id="PS50887">
    <property type="entry name" value="GGDEF"/>
    <property type="match status" value="1"/>
</dbReference>
<feature type="region of interest" description="Disordered" evidence="1">
    <location>
        <begin position="1"/>
        <end position="20"/>
    </location>
</feature>
<sequence length="546" mass="57735">MKVSSPASLPVADDRPRTAAGRRKPVPIRVGLLAVVLASTLPATLVAIRAVYDSYEVLRNRVYESTIVLARTIAADIDRELEGIGAGLRVLASSPDLARGDLNSFYKRALDASKLQGVEGYVLADLQGNAILDTHQRYLPSRSIKRTMPPLPEHRDNLTTVMRLPADPEHGAAPVAIAVPVFLDGEQRYTLYADLHNGRLGEIMRRHAISSGWIVAMADTDSVIVGRNRDEGLYLGQQATPAIADIMHTRREGTLSRGRTKDGIPVLTGFTHINTAPWAVIVGAPAEALTAAVQRDILRVSIIGLLTVLLGLGLAYLFARRIEKSVGSLLEPALALGSSRYAEAAGPRFKETAAVADALERAAQSLAHARQLAYYDPLTELRNRNLFEELARLAIAGAPRSGASLALLAVDLDHFKAVNDTHGHAAGDTVLRQAAARMAGAIRKSDVAARYGGDEFMILLDGAGPAAAKTVADMLVAALGAPYPGIAPAVSASIGIAVFPQSGTTFEELVAKADAALYAAKAQGRSRAFCDPAAMQSGAALAGRPA</sequence>
<evidence type="ECO:0000313" key="5">
    <source>
        <dbReference type="Proteomes" id="UP000277294"/>
    </source>
</evidence>
<protein>
    <submittedName>
        <fullName evidence="4">Putative diguanylate cyclase YegE</fullName>
        <ecNumber evidence="4">2.7.7.65</ecNumber>
    </submittedName>
</protein>
<keyword evidence="2" id="KW-0472">Membrane</keyword>
<dbReference type="PANTHER" id="PTHR46663:SF4">
    <property type="entry name" value="DIGUANYLATE CYCLASE DGCT-RELATED"/>
    <property type="match status" value="1"/>
</dbReference>
<feature type="transmembrane region" description="Helical" evidence="2">
    <location>
        <begin position="30"/>
        <end position="52"/>
    </location>
</feature>
<dbReference type="Gene3D" id="3.30.70.270">
    <property type="match status" value="1"/>
</dbReference>
<dbReference type="EMBL" id="UWPJ01000022">
    <property type="protein sequence ID" value="VCU70671.1"/>
    <property type="molecule type" value="Genomic_DNA"/>
</dbReference>
<evidence type="ECO:0000259" key="3">
    <source>
        <dbReference type="PROSITE" id="PS50887"/>
    </source>
</evidence>
<dbReference type="Proteomes" id="UP000277294">
    <property type="component" value="Unassembled WGS sequence"/>
</dbReference>
<evidence type="ECO:0000256" key="2">
    <source>
        <dbReference type="SAM" id="Phobius"/>
    </source>
</evidence>
<feature type="transmembrane region" description="Helical" evidence="2">
    <location>
        <begin position="297"/>
        <end position="319"/>
    </location>
</feature>
<dbReference type="FunFam" id="3.30.70.270:FF:000001">
    <property type="entry name" value="Diguanylate cyclase domain protein"/>
    <property type="match status" value="1"/>
</dbReference>
<evidence type="ECO:0000313" key="4">
    <source>
        <dbReference type="EMBL" id="VCU70671.1"/>
    </source>
</evidence>
<dbReference type="SMART" id="SM00267">
    <property type="entry name" value="GGDEF"/>
    <property type="match status" value="1"/>
</dbReference>
<keyword evidence="5" id="KW-1185">Reference proteome</keyword>
<proteinExistence type="predicted"/>
<dbReference type="PANTHER" id="PTHR46663">
    <property type="entry name" value="DIGUANYLATE CYCLASE DGCT-RELATED"/>
    <property type="match status" value="1"/>
</dbReference>
<keyword evidence="2" id="KW-0812">Transmembrane</keyword>
<dbReference type="AlphaFoldDB" id="A0A3P4B409"/>